<organism evidence="1 2">
    <name type="scientific">Xanthomonas campestris pv. phaseoli</name>
    <dbReference type="NCBI Taxonomy" id="317013"/>
    <lineage>
        <taxon>Bacteria</taxon>
        <taxon>Pseudomonadati</taxon>
        <taxon>Pseudomonadota</taxon>
        <taxon>Gammaproteobacteria</taxon>
        <taxon>Lysobacterales</taxon>
        <taxon>Lysobacteraceae</taxon>
        <taxon>Xanthomonas</taxon>
    </lineage>
</organism>
<protein>
    <submittedName>
        <fullName evidence="1">Uncharacterized protein</fullName>
    </submittedName>
</protein>
<dbReference type="AlphaFoldDB" id="A0AB38E3W6"/>
<proteinExistence type="predicted"/>
<comment type="caution">
    <text evidence="1">The sequence shown here is derived from an EMBL/GenBank/DDBJ whole genome shotgun (WGS) entry which is preliminary data.</text>
</comment>
<name>A0AB38E3W6_XANCH</name>
<dbReference type="Proteomes" id="UP000234166">
    <property type="component" value="Unassembled WGS sequence"/>
</dbReference>
<reference evidence="1 2" key="1">
    <citation type="submission" date="2017-10" db="EMBL/GenBank/DDBJ databases">
        <authorList>
            <person name="Regsiter A."/>
            <person name="William W."/>
        </authorList>
    </citation>
    <scope>NUCLEOTIDE SEQUENCE [LARGE SCALE GENOMIC DNA]</scope>
    <source>
        <strain evidence="1 2">CFBP7430</strain>
    </source>
</reference>
<evidence type="ECO:0000313" key="1">
    <source>
        <dbReference type="EMBL" id="SON92199.1"/>
    </source>
</evidence>
<evidence type="ECO:0000313" key="2">
    <source>
        <dbReference type="Proteomes" id="UP000234166"/>
    </source>
</evidence>
<gene>
    <name evidence="1" type="ORF">XAP7430_730020</name>
</gene>
<dbReference type="AntiFam" id="ANF00012">
    <property type="entry name" value="tRNA translation"/>
</dbReference>
<sequence>MQRRPNGADSLQLSVDSALKHRSATHPPACKTLGAIRFVGTDGGRQRAMVPGNQLMQRFHTASRARTAATSTVIATSAWIEDGADTRIRTGDLPLTRRLLYQLSYAGEGRRVARRCAF</sequence>
<accession>A0AB38E3W6</accession>
<dbReference type="EMBL" id="OCYS01000131">
    <property type="protein sequence ID" value="SON92199.1"/>
    <property type="molecule type" value="Genomic_DNA"/>
</dbReference>